<dbReference type="EC" id="2.3.1.269" evidence="8"/>
<dbReference type="Gene3D" id="3.60.110.10">
    <property type="entry name" value="Carbon-nitrogen hydrolase"/>
    <property type="match status" value="1"/>
</dbReference>
<keyword evidence="8" id="KW-0997">Cell inner membrane</keyword>
<gene>
    <name evidence="8 10" type="primary">lnt</name>
    <name evidence="10" type="ordered locus">AM1_1789</name>
</gene>
<dbReference type="GO" id="GO:0016410">
    <property type="term" value="F:N-acyltransferase activity"/>
    <property type="evidence" value="ECO:0007669"/>
    <property type="project" value="UniProtKB-UniRule"/>
</dbReference>
<keyword evidence="5 8" id="KW-1133">Transmembrane helix</keyword>
<dbReference type="RefSeq" id="WP_012162320.1">
    <property type="nucleotide sequence ID" value="NC_009925.1"/>
</dbReference>
<feature type="transmembrane region" description="Helical" evidence="8">
    <location>
        <begin position="143"/>
        <end position="168"/>
    </location>
</feature>
<accession>B0CCC5</accession>
<dbReference type="HOGENOM" id="CLU_019563_1_2_3"/>
<keyword evidence="2 8" id="KW-1003">Cell membrane</keyword>
<evidence type="ECO:0000313" key="10">
    <source>
        <dbReference type="EMBL" id="ABW26810.1"/>
    </source>
</evidence>
<dbReference type="PANTHER" id="PTHR38686">
    <property type="entry name" value="APOLIPOPROTEIN N-ACYLTRANSFERASE"/>
    <property type="match status" value="1"/>
</dbReference>
<keyword evidence="7 8" id="KW-0012">Acyltransferase</keyword>
<dbReference type="PANTHER" id="PTHR38686:SF1">
    <property type="entry name" value="APOLIPOPROTEIN N-ACYLTRANSFERASE"/>
    <property type="match status" value="1"/>
</dbReference>
<evidence type="ECO:0000256" key="5">
    <source>
        <dbReference type="ARBA" id="ARBA00022989"/>
    </source>
</evidence>
<evidence type="ECO:0000313" key="11">
    <source>
        <dbReference type="Proteomes" id="UP000000268"/>
    </source>
</evidence>
<feature type="domain" description="CN hydrolase" evidence="9">
    <location>
        <begin position="216"/>
        <end position="456"/>
    </location>
</feature>
<dbReference type="SUPFAM" id="SSF56317">
    <property type="entry name" value="Carbon-nitrogen hydrolase"/>
    <property type="match status" value="1"/>
</dbReference>
<keyword evidence="4 8" id="KW-0812">Transmembrane</keyword>
<feature type="transmembrane region" description="Helical" evidence="8">
    <location>
        <begin position="67"/>
        <end position="93"/>
    </location>
</feature>
<feature type="transmembrane region" description="Helical" evidence="8">
    <location>
        <begin position="32"/>
        <end position="55"/>
    </location>
</feature>
<dbReference type="UniPathway" id="UPA00666"/>
<name>B0CCC5_ACAM1</name>
<dbReference type="STRING" id="329726.AM1_1789"/>
<dbReference type="InterPro" id="IPR036526">
    <property type="entry name" value="C-N_Hydrolase_sf"/>
</dbReference>
<evidence type="ECO:0000256" key="1">
    <source>
        <dbReference type="ARBA" id="ARBA00004651"/>
    </source>
</evidence>
<evidence type="ECO:0000256" key="7">
    <source>
        <dbReference type="ARBA" id="ARBA00023315"/>
    </source>
</evidence>
<keyword evidence="11" id="KW-1185">Reference proteome</keyword>
<protein>
    <recommendedName>
        <fullName evidence="8">Apolipoprotein N-acyltransferase</fullName>
        <shortName evidence="8">ALP N-acyltransferase</shortName>
        <ecNumber evidence="8">2.3.1.269</ecNumber>
    </recommendedName>
</protein>
<dbReference type="KEGG" id="amr:AM1_1789"/>
<feature type="transmembrane region" description="Helical" evidence="8">
    <location>
        <begin position="105"/>
        <end position="123"/>
    </location>
</feature>
<evidence type="ECO:0000256" key="2">
    <source>
        <dbReference type="ARBA" id="ARBA00022475"/>
    </source>
</evidence>
<comment type="subcellular location">
    <subcellularLocation>
        <location evidence="8">Cell inner membrane</location>
        <topology evidence="8">Multi-pass membrane protein</topology>
    </subcellularLocation>
    <subcellularLocation>
        <location evidence="1">Cell membrane</location>
        <topology evidence="1">Multi-pass membrane protein</topology>
    </subcellularLocation>
</comment>
<dbReference type="InterPro" id="IPR004563">
    <property type="entry name" value="Apolipo_AcylTrfase"/>
</dbReference>
<dbReference type="eggNOG" id="COG0815">
    <property type="taxonomic scope" value="Bacteria"/>
</dbReference>
<reference evidence="10 11" key="1">
    <citation type="journal article" date="2008" name="Proc. Natl. Acad. Sci. U.S.A.">
        <title>Niche adaptation and genome expansion in the chlorophyll d-producing cyanobacterium Acaryochloris marina.</title>
        <authorList>
            <person name="Swingley W.D."/>
            <person name="Chen M."/>
            <person name="Cheung P.C."/>
            <person name="Conrad A.L."/>
            <person name="Dejesa L.C."/>
            <person name="Hao J."/>
            <person name="Honchak B.M."/>
            <person name="Karbach L.E."/>
            <person name="Kurdoglu A."/>
            <person name="Lahiri S."/>
            <person name="Mastrian S.D."/>
            <person name="Miyashita H."/>
            <person name="Page L."/>
            <person name="Ramakrishna P."/>
            <person name="Satoh S."/>
            <person name="Sattley W.M."/>
            <person name="Shimada Y."/>
            <person name="Taylor H.L."/>
            <person name="Tomo T."/>
            <person name="Tsuchiya T."/>
            <person name="Wang Z.T."/>
            <person name="Raymond J."/>
            <person name="Mimuro M."/>
            <person name="Blankenship R.E."/>
            <person name="Touchman J.W."/>
        </authorList>
    </citation>
    <scope>NUCLEOTIDE SEQUENCE [LARGE SCALE GENOMIC DNA]</scope>
    <source>
        <strain evidence="11">MBIC 11017</strain>
    </source>
</reference>
<dbReference type="HAMAP" id="MF_01148">
    <property type="entry name" value="Lnt"/>
    <property type="match status" value="1"/>
</dbReference>
<evidence type="ECO:0000256" key="8">
    <source>
        <dbReference type="HAMAP-Rule" id="MF_01148"/>
    </source>
</evidence>
<dbReference type="AlphaFoldDB" id="B0CCC5"/>
<evidence type="ECO:0000256" key="3">
    <source>
        <dbReference type="ARBA" id="ARBA00022679"/>
    </source>
</evidence>
<feature type="transmembrane region" description="Helical" evidence="8">
    <location>
        <begin position="180"/>
        <end position="200"/>
    </location>
</feature>
<sequence length="486" mass="54592">MGIIPAPVGAWWFAWIALVPLWMYVNRAQGRVWLAMRLGFAWGLGYQGAAVSWVTGLHPLTWMGLSWWASLTIALACWMFVTVYGALIAALWSGWMAWIGAKIPVYHRILVGTTAWMVLEWLWTQSPLWWTPISYTQSPANLIILHLGRISGPTVIVAALVMVNGCLAESWIALRDRWRYRSVAIALFIGLHLLGLSLYLQPLQMEQDTALNIGIIQGNIPTRIKLFKQGLELGRQNYEAGYRQLADQGVDAVLTPEGAFPFLWRDQPPLVKAIQDKQVVAWLGSFMPEDHRITQSLITVLADGSIFSRYNKIKLVPLGEYIPFESILGRLIGRLTPVSTQMNLGKPDQQFLTPWGPAIAGICFDSAFPQLFQKQAAQGGEFVLTASNNDPYNARMMAQHHAHDVMRAIETDRWTVRSTNTGYSGVINPHGQTLWRSQPLVFATHAATIYRRQTQTLYVQWGNWFLPSLVALSMIAGFPSFINTSK</sequence>
<dbReference type="CDD" id="cd07571">
    <property type="entry name" value="ALP_N-acyl_transferase"/>
    <property type="match status" value="1"/>
</dbReference>
<keyword evidence="3 8" id="KW-0808">Transferase</keyword>
<comment type="pathway">
    <text evidence="8">Protein modification; lipoprotein biosynthesis (N-acyl transfer).</text>
</comment>
<dbReference type="Pfam" id="PF00795">
    <property type="entry name" value="CN_hydrolase"/>
    <property type="match status" value="1"/>
</dbReference>
<dbReference type="Pfam" id="PF20154">
    <property type="entry name" value="LNT_N"/>
    <property type="match status" value="1"/>
</dbReference>
<feature type="transmembrane region" description="Helical" evidence="8">
    <location>
        <begin position="6"/>
        <end position="25"/>
    </location>
</feature>
<dbReference type="GO" id="GO:0005886">
    <property type="term" value="C:plasma membrane"/>
    <property type="evidence" value="ECO:0007669"/>
    <property type="project" value="UniProtKB-SubCell"/>
</dbReference>
<dbReference type="Proteomes" id="UP000000268">
    <property type="component" value="Chromosome"/>
</dbReference>
<keyword evidence="10" id="KW-0449">Lipoprotein</keyword>
<comment type="similarity">
    <text evidence="8">Belongs to the CN hydrolase family. Apolipoprotein N-acyltransferase subfamily.</text>
</comment>
<evidence type="ECO:0000256" key="4">
    <source>
        <dbReference type="ARBA" id="ARBA00022692"/>
    </source>
</evidence>
<comment type="catalytic activity">
    <reaction evidence="8">
        <text>N-terminal S-1,2-diacyl-sn-glyceryl-L-cysteinyl-[lipoprotein] + a glycerophospholipid = N-acyl-S-1,2-diacyl-sn-glyceryl-L-cysteinyl-[lipoprotein] + a 2-acyl-sn-glycero-3-phospholipid + H(+)</text>
        <dbReference type="Rhea" id="RHEA:48228"/>
        <dbReference type="Rhea" id="RHEA-COMP:14681"/>
        <dbReference type="Rhea" id="RHEA-COMP:14684"/>
        <dbReference type="ChEBI" id="CHEBI:15378"/>
        <dbReference type="ChEBI" id="CHEBI:136912"/>
        <dbReference type="ChEBI" id="CHEBI:140656"/>
        <dbReference type="ChEBI" id="CHEBI:140657"/>
        <dbReference type="ChEBI" id="CHEBI:140660"/>
        <dbReference type="EC" id="2.3.1.269"/>
    </reaction>
</comment>
<dbReference type="NCBIfam" id="TIGR00546">
    <property type="entry name" value="lnt"/>
    <property type="match status" value="1"/>
</dbReference>
<evidence type="ECO:0000259" key="9">
    <source>
        <dbReference type="PROSITE" id="PS50263"/>
    </source>
</evidence>
<evidence type="ECO:0000256" key="6">
    <source>
        <dbReference type="ARBA" id="ARBA00023136"/>
    </source>
</evidence>
<keyword evidence="6 8" id="KW-0472">Membrane</keyword>
<dbReference type="InterPro" id="IPR045378">
    <property type="entry name" value="LNT_N"/>
</dbReference>
<dbReference type="GO" id="GO:0042158">
    <property type="term" value="P:lipoprotein biosynthetic process"/>
    <property type="evidence" value="ECO:0007669"/>
    <property type="project" value="UniProtKB-UniRule"/>
</dbReference>
<comment type="function">
    <text evidence="8">Catalyzes the phospholipid dependent N-acylation of the N-terminal cysteine of apolipoprotein, the last step in lipoprotein maturation.</text>
</comment>
<organism evidence="10 11">
    <name type="scientific">Acaryochloris marina (strain MBIC 11017)</name>
    <dbReference type="NCBI Taxonomy" id="329726"/>
    <lineage>
        <taxon>Bacteria</taxon>
        <taxon>Bacillati</taxon>
        <taxon>Cyanobacteriota</taxon>
        <taxon>Cyanophyceae</taxon>
        <taxon>Acaryochloridales</taxon>
        <taxon>Acaryochloridaceae</taxon>
        <taxon>Acaryochloris</taxon>
    </lineage>
</organism>
<dbReference type="EMBL" id="CP000828">
    <property type="protein sequence ID" value="ABW26810.1"/>
    <property type="molecule type" value="Genomic_DNA"/>
</dbReference>
<dbReference type="PROSITE" id="PS50263">
    <property type="entry name" value="CN_HYDROLASE"/>
    <property type="match status" value="1"/>
</dbReference>
<dbReference type="InterPro" id="IPR003010">
    <property type="entry name" value="C-N_Hydrolase"/>
</dbReference>
<proteinExistence type="inferred from homology"/>